<dbReference type="PATRIC" id="fig|1299334.3.peg.4060"/>
<dbReference type="AlphaFoldDB" id="X8BD14"/>
<accession>X8BD14</accession>
<gene>
    <name evidence="1" type="ORF">I553_5891</name>
</gene>
<evidence type="ECO:0000313" key="1">
    <source>
        <dbReference type="EMBL" id="EUA42032.1"/>
    </source>
</evidence>
<reference evidence="1" key="1">
    <citation type="submission" date="2014-01" db="EMBL/GenBank/DDBJ databases">
        <authorList>
            <person name="Brown-Elliot B."/>
            <person name="Wallace R."/>
            <person name="Lenaerts A."/>
            <person name="Ordway D."/>
            <person name="DeGroote M.A."/>
            <person name="Parker T."/>
            <person name="Sizemore C."/>
            <person name="Tallon L.J."/>
            <person name="Sadzewicz L.K."/>
            <person name="Sengamalay N."/>
            <person name="Fraser C.M."/>
            <person name="Hine E."/>
            <person name="Shefchek K.A."/>
            <person name="Das S.P."/>
            <person name="Tettelin H."/>
        </authorList>
    </citation>
    <scope>NUCLEOTIDE SEQUENCE [LARGE SCALE GENOMIC DNA]</scope>
    <source>
        <strain evidence="1">4042</strain>
    </source>
</reference>
<comment type="caution">
    <text evidence="1">The sequence shown here is derived from an EMBL/GenBank/DDBJ whole genome shotgun (WGS) entry which is preliminary data.</text>
</comment>
<protein>
    <submittedName>
        <fullName evidence="1">TnpC domain protein</fullName>
    </submittedName>
</protein>
<name>X8BD14_MYCXE</name>
<organism evidence="1">
    <name type="scientific">Mycobacterium xenopi 4042</name>
    <dbReference type="NCBI Taxonomy" id="1299334"/>
    <lineage>
        <taxon>Bacteria</taxon>
        <taxon>Bacillati</taxon>
        <taxon>Actinomycetota</taxon>
        <taxon>Actinomycetes</taxon>
        <taxon>Mycobacteriales</taxon>
        <taxon>Mycobacteriaceae</taxon>
        <taxon>Mycobacterium</taxon>
    </lineage>
</organism>
<sequence>MRGDSMFGTKKVITTCIQRGAEFSLSISRNKRINAAIAAIDEAAWTPVHYPGAVEDPTPGR</sequence>
<proteinExistence type="predicted"/>
<dbReference type="EMBL" id="JAOB01000042">
    <property type="protein sequence ID" value="EUA42032.1"/>
    <property type="molecule type" value="Genomic_DNA"/>
</dbReference>